<evidence type="ECO:0000256" key="8">
    <source>
        <dbReference type="ARBA" id="ARBA00023102"/>
    </source>
</evidence>
<evidence type="ECO:0000256" key="12">
    <source>
        <dbReference type="HAMAP-Rule" id="MF_00278"/>
    </source>
</evidence>
<feature type="active site" evidence="12 13">
    <location>
        <position position="182"/>
    </location>
</feature>
<gene>
    <name evidence="12 15" type="primary">hisH</name>
    <name evidence="15" type="ORF">H9753_08635</name>
</gene>
<evidence type="ECO:0000259" key="14">
    <source>
        <dbReference type="Pfam" id="PF00117"/>
    </source>
</evidence>
<keyword evidence="4 12" id="KW-0963">Cytoplasm</keyword>
<dbReference type="PANTHER" id="PTHR42701">
    <property type="entry name" value="IMIDAZOLE GLYCEROL PHOSPHATE SYNTHASE SUBUNIT HISH"/>
    <property type="match status" value="1"/>
</dbReference>
<evidence type="ECO:0000256" key="5">
    <source>
        <dbReference type="ARBA" id="ARBA00022605"/>
    </source>
</evidence>
<dbReference type="InterPro" id="IPR029062">
    <property type="entry name" value="Class_I_gatase-like"/>
</dbReference>
<dbReference type="InterPro" id="IPR017926">
    <property type="entry name" value="GATASE"/>
</dbReference>
<dbReference type="AlphaFoldDB" id="A0A9D2PNU5"/>
<keyword evidence="8 12" id="KW-0368">Histidine biosynthesis</keyword>
<organism evidence="15 16">
    <name type="scientific">Candidatus Blautia merdavium</name>
    <dbReference type="NCBI Taxonomy" id="2838494"/>
    <lineage>
        <taxon>Bacteria</taxon>
        <taxon>Bacillati</taxon>
        <taxon>Bacillota</taxon>
        <taxon>Clostridia</taxon>
        <taxon>Lachnospirales</taxon>
        <taxon>Lachnospiraceae</taxon>
        <taxon>Blautia</taxon>
    </lineage>
</organism>
<evidence type="ECO:0000256" key="2">
    <source>
        <dbReference type="ARBA" id="ARBA00005091"/>
    </source>
</evidence>
<reference evidence="15" key="2">
    <citation type="submission" date="2021-04" db="EMBL/GenBank/DDBJ databases">
        <authorList>
            <person name="Gilroy R."/>
        </authorList>
    </citation>
    <scope>NUCLEOTIDE SEQUENCE</scope>
    <source>
        <strain evidence="15">ChiBcec2-3848</strain>
    </source>
</reference>
<keyword evidence="9 12" id="KW-0456">Lyase</keyword>
<dbReference type="GO" id="GO:0016829">
    <property type="term" value="F:lyase activity"/>
    <property type="evidence" value="ECO:0007669"/>
    <property type="project" value="UniProtKB-KW"/>
</dbReference>
<keyword evidence="5 12" id="KW-0028">Amino-acid biosynthesis</keyword>
<sequence length="201" mass="22295">MIAVIDYGAGNLFSVKNALDYLETDSVVTGDRETIEKADAVILPGVGAFPDAMRKLKESGLSQVIKEEAEKKPLLGICLGMQLLFERSSEYGDTEGLGLIPGQVRPICAPGLKIPHMGWNRLEVLHSCPMLDGIKEEPWVYFVHSFCADTEEEFLSCYADYGERITGLVHRDQIYGAQFHPEKSGGTGLRMLKNFVRLVEK</sequence>
<dbReference type="SUPFAM" id="SSF52317">
    <property type="entry name" value="Class I glutamine amidotransferase-like"/>
    <property type="match status" value="1"/>
</dbReference>
<dbReference type="Gene3D" id="3.40.50.880">
    <property type="match status" value="1"/>
</dbReference>
<comment type="catalytic activity">
    <reaction evidence="11 12">
        <text>L-glutamine + H2O = L-glutamate + NH4(+)</text>
        <dbReference type="Rhea" id="RHEA:15889"/>
        <dbReference type="ChEBI" id="CHEBI:15377"/>
        <dbReference type="ChEBI" id="CHEBI:28938"/>
        <dbReference type="ChEBI" id="CHEBI:29985"/>
        <dbReference type="ChEBI" id="CHEBI:58359"/>
        <dbReference type="EC" id="3.5.1.2"/>
    </reaction>
</comment>
<dbReference type="InterPro" id="IPR010139">
    <property type="entry name" value="Imidazole-glycPsynth_HisH"/>
</dbReference>
<dbReference type="PIRSF" id="PIRSF000495">
    <property type="entry name" value="Amidotransf_hisH"/>
    <property type="match status" value="1"/>
</dbReference>
<dbReference type="NCBIfam" id="TIGR01855">
    <property type="entry name" value="IMP_synth_hisH"/>
    <property type="match status" value="1"/>
</dbReference>
<feature type="active site" evidence="12 13">
    <location>
        <position position="180"/>
    </location>
</feature>
<comment type="caution">
    <text evidence="15">The sequence shown here is derived from an EMBL/GenBank/DDBJ whole genome shotgun (WGS) entry which is preliminary data.</text>
</comment>
<dbReference type="EC" id="3.5.1.2" evidence="12"/>
<feature type="active site" description="Nucleophile" evidence="12 13">
    <location>
        <position position="78"/>
    </location>
</feature>
<evidence type="ECO:0000313" key="16">
    <source>
        <dbReference type="Proteomes" id="UP000823886"/>
    </source>
</evidence>
<keyword evidence="6 12" id="KW-0378">Hydrolase</keyword>
<name>A0A9D2PNU5_9FIRM</name>
<dbReference type="Pfam" id="PF00117">
    <property type="entry name" value="GATase"/>
    <property type="match status" value="1"/>
</dbReference>
<comment type="function">
    <text evidence="12">IGPS catalyzes the conversion of PRFAR and glutamine to IGP, AICAR and glutamate. The HisH subunit catalyzes the hydrolysis of glutamine to glutamate and ammonia as part of the synthesis of IGP and AICAR. The resulting ammonia molecule is channeled to the active site of HisF.</text>
</comment>
<dbReference type="GO" id="GO:0005737">
    <property type="term" value="C:cytoplasm"/>
    <property type="evidence" value="ECO:0007669"/>
    <property type="project" value="UniProtKB-SubCell"/>
</dbReference>
<keyword evidence="7 12" id="KW-0315">Glutamine amidotransferase</keyword>
<evidence type="ECO:0000256" key="11">
    <source>
        <dbReference type="ARBA" id="ARBA00049534"/>
    </source>
</evidence>
<proteinExistence type="inferred from homology"/>
<comment type="subunit">
    <text evidence="3 12">Heterodimer of HisH and HisF.</text>
</comment>
<protein>
    <recommendedName>
        <fullName evidence="12">Imidazole glycerol phosphate synthase subunit HisH</fullName>
        <ecNumber evidence="12">4.3.2.10</ecNumber>
    </recommendedName>
    <alternativeName>
        <fullName evidence="12">IGP synthase glutaminase subunit</fullName>
        <ecNumber evidence="12">3.5.1.2</ecNumber>
    </alternativeName>
    <alternativeName>
        <fullName evidence="12">IGP synthase subunit HisH</fullName>
    </alternativeName>
    <alternativeName>
        <fullName evidence="12">ImGP synthase subunit HisH</fullName>
        <shortName evidence="12">IGPS subunit HisH</shortName>
    </alternativeName>
</protein>
<dbReference type="GO" id="GO:0000105">
    <property type="term" value="P:L-histidine biosynthetic process"/>
    <property type="evidence" value="ECO:0007669"/>
    <property type="project" value="UniProtKB-UniRule"/>
</dbReference>
<feature type="domain" description="Glutamine amidotransferase" evidence="14">
    <location>
        <begin position="4"/>
        <end position="196"/>
    </location>
</feature>
<reference evidence="15" key="1">
    <citation type="journal article" date="2021" name="PeerJ">
        <title>Extensive microbial diversity within the chicken gut microbiome revealed by metagenomics and culture.</title>
        <authorList>
            <person name="Gilroy R."/>
            <person name="Ravi A."/>
            <person name="Getino M."/>
            <person name="Pursley I."/>
            <person name="Horton D.L."/>
            <person name="Alikhan N.F."/>
            <person name="Baker D."/>
            <person name="Gharbi K."/>
            <person name="Hall N."/>
            <person name="Watson M."/>
            <person name="Adriaenssens E.M."/>
            <person name="Foster-Nyarko E."/>
            <person name="Jarju S."/>
            <person name="Secka A."/>
            <person name="Antonio M."/>
            <person name="Oren A."/>
            <person name="Chaudhuri R.R."/>
            <person name="La Ragione R."/>
            <person name="Hildebrand F."/>
            <person name="Pallen M.J."/>
        </authorList>
    </citation>
    <scope>NUCLEOTIDE SEQUENCE</scope>
    <source>
        <strain evidence="15">ChiBcec2-3848</strain>
    </source>
</reference>
<comment type="pathway">
    <text evidence="2 12">Amino-acid biosynthesis; L-histidine biosynthesis; L-histidine from 5-phospho-alpha-D-ribose 1-diphosphate: step 5/9.</text>
</comment>
<evidence type="ECO:0000256" key="13">
    <source>
        <dbReference type="PIRSR" id="PIRSR000495-1"/>
    </source>
</evidence>
<evidence type="ECO:0000256" key="10">
    <source>
        <dbReference type="ARBA" id="ARBA00047838"/>
    </source>
</evidence>
<dbReference type="GO" id="GO:0004359">
    <property type="term" value="F:glutaminase activity"/>
    <property type="evidence" value="ECO:0007669"/>
    <property type="project" value="UniProtKB-EC"/>
</dbReference>
<dbReference type="CDD" id="cd01748">
    <property type="entry name" value="GATase1_IGP_Synthase"/>
    <property type="match status" value="1"/>
</dbReference>
<evidence type="ECO:0000256" key="7">
    <source>
        <dbReference type="ARBA" id="ARBA00022962"/>
    </source>
</evidence>
<evidence type="ECO:0000256" key="1">
    <source>
        <dbReference type="ARBA" id="ARBA00004496"/>
    </source>
</evidence>
<accession>A0A9D2PNU5</accession>
<evidence type="ECO:0000256" key="4">
    <source>
        <dbReference type="ARBA" id="ARBA00022490"/>
    </source>
</evidence>
<dbReference type="FunFam" id="3.40.50.880:FF:000009">
    <property type="entry name" value="Imidazole glycerol phosphate synthase subunit HisH"/>
    <property type="match status" value="1"/>
</dbReference>
<dbReference type="EMBL" id="DWVZ01000113">
    <property type="protein sequence ID" value="HJC63668.1"/>
    <property type="molecule type" value="Genomic_DNA"/>
</dbReference>
<evidence type="ECO:0000256" key="3">
    <source>
        <dbReference type="ARBA" id="ARBA00011152"/>
    </source>
</evidence>
<dbReference type="Proteomes" id="UP000823886">
    <property type="component" value="Unassembled WGS sequence"/>
</dbReference>
<dbReference type="EC" id="4.3.2.10" evidence="12"/>
<dbReference type="GO" id="GO:0000107">
    <property type="term" value="F:imidazoleglycerol-phosphate synthase activity"/>
    <property type="evidence" value="ECO:0007669"/>
    <property type="project" value="UniProtKB-UniRule"/>
</dbReference>
<evidence type="ECO:0000313" key="15">
    <source>
        <dbReference type="EMBL" id="HJC63668.1"/>
    </source>
</evidence>
<evidence type="ECO:0000256" key="9">
    <source>
        <dbReference type="ARBA" id="ARBA00023239"/>
    </source>
</evidence>
<comment type="catalytic activity">
    <reaction evidence="10 12">
        <text>5-[(5-phospho-1-deoxy-D-ribulos-1-ylimino)methylamino]-1-(5-phospho-beta-D-ribosyl)imidazole-4-carboxamide + L-glutamine = D-erythro-1-(imidazol-4-yl)glycerol 3-phosphate + 5-amino-1-(5-phospho-beta-D-ribosyl)imidazole-4-carboxamide + L-glutamate + H(+)</text>
        <dbReference type="Rhea" id="RHEA:24793"/>
        <dbReference type="ChEBI" id="CHEBI:15378"/>
        <dbReference type="ChEBI" id="CHEBI:29985"/>
        <dbReference type="ChEBI" id="CHEBI:58278"/>
        <dbReference type="ChEBI" id="CHEBI:58359"/>
        <dbReference type="ChEBI" id="CHEBI:58475"/>
        <dbReference type="ChEBI" id="CHEBI:58525"/>
        <dbReference type="EC" id="4.3.2.10"/>
    </reaction>
</comment>
<dbReference type="PROSITE" id="PS51273">
    <property type="entry name" value="GATASE_TYPE_1"/>
    <property type="match status" value="1"/>
</dbReference>
<dbReference type="HAMAP" id="MF_00278">
    <property type="entry name" value="HisH"/>
    <property type="match status" value="1"/>
</dbReference>
<comment type="subcellular location">
    <subcellularLocation>
        <location evidence="1 12">Cytoplasm</location>
    </subcellularLocation>
</comment>
<dbReference type="PANTHER" id="PTHR42701:SF1">
    <property type="entry name" value="IMIDAZOLE GLYCEROL PHOSPHATE SYNTHASE SUBUNIT HISH"/>
    <property type="match status" value="1"/>
</dbReference>
<evidence type="ECO:0000256" key="6">
    <source>
        <dbReference type="ARBA" id="ARBA00022801"/>
    </source>
</evidence>